<gene>
    <name evidence="10" type="ORF">UFOVP242_168</name>
</gene>
<evidence type="ECO:0000256" key="2">
    <source>
        <dbReference type="ARBA" id="ARBA00022598"/>
    </source>
</evidence>
<keyword evidence="5" id="KW-0862">Zinc</keyword>
<sequence>MTSNEALALLPDVKGCVVILSGGMDSTIAMRLAVEKYGKENVSALTFYYGQKQKREIEMAKMSTNLLGVKHKVVDASFLGDISKGFSANVDTDMAMPTIKDVLGDPRPKTYVPNRNMILMSIAAAFAETQNVDTVVCGLQVHDEYGYHDTTQRWVDKVNDLLSENRIIKIKLTAPFSQLSKYDELQILQELDGNFMLTAFTMTCYNPNDQHQSCGECPSCSERIANFAKVGYNDPVEYSKVIPWQDLIERMKV</sequence>
<evidence type="ECO:0000256" key="7">
    <source>
        <dbReference type="ARBA" id="ARBA00037993"/>
    </source>
</evidence>
<dbReference type="EMBL" id="LR798294">
    <property type="protein sequence ID" value="CAB5221954.1"/>
    <property type="molecule type" value="Genomic_DNA"/>
</dbReference>
<organism evidence="10">
    <name type="scientific">uncultured Caudovirales phage</name>
    <dbReference type="NCBI Taxonomy" id="2100421"/>
    <lineage>
        <taxon>Viruses</taxon>
        <taxon>Duplodnaviria</taxon>
        <taxon>Heunggongvirae</taxon>
        <taxon>Uroviricota</taxon>
        <taxon>Caudoviricetes</taxon>
        <taxon>Peduoviridae</taxon>
        <taxon>Maltschvirus</taxon>
        <taxon>Maltschvirus maltsch</taxon>
    </lineage>
</organism>
<protein>
    <recommendedName>
        <fullName evidence="8">7-cyano-7-deazaguanine synthase</fullName>
        <ecNumber evidence="8">6.3.4.20</ecNumber>
    </recommendedName>
</protein>
<comment type="catalytic activity">
    <reaction evidence="9">
        <text>7-carboxy-7-carbaguanine + NH4(+) + 2 ATP = 7-cyano-7-carbaguanine + 2 AMP + 2 diphosphate + 2 H(+)</text>
        <dbReference type="Rhea" id="RHEA:27982"/>
        <dbReference type="ChEBI" id="CHEBI:15378"/>
        <dbReference type="ChEBI" id="CHEBI:28938"/>
        <dbReference type="ChEBI" id="CHEBI:30616"/>
        <dbReference type="ChEBI" id="CHEBI:33019"/>
        <dbReference type="ChEBI" id="CHEBI:45075"/>
        <dbReference type="ChEBI" id="CHEBI:61036"/>
        <dbReference type="ChEBI" id="CHEBI:456215"/>
        <dbReference type="EC" id="6.3.4.20"/>
    </reaction>
</comment>
<dbReference type="GO" id="GO:0046872">
    <property type="term" value="F:metal ion binding"/>
    <property type="evidence" value="ECO:0007669"/>
    <property type="project" value="UniProtKB-KW"/>
</dbReference>
<dbReference type="PIRSF" id="PIRSF006293">
    <property type="entry name" value="ExsB"/>
    <property type="match status" value="1"/>
</dbReference>
<dbReference type="EC" id="6.3.4.20" evidence="8"/>
<dbReference type="InterPro" id="IPR014729">
    <property type="entry name" value="Rossmann-like_a/b/a_fold"/>
</dbReference>
<dbReference type="GO" id="GO:0005524">
    <property type="term" value="F:ATP binding"/>
    <property type="evidence" value="ECO:0007669"/>
    <property type="project" value="UniProtKB-KW"/>
</dbReference>
<reference evidence="10" key="1">
    <citation type="submission" date="2020-05" db="EMBL/GenBank/DDBJ databases">
        <authorList>
            <person name="Chiriac C."/>
            <person name="Salcher M."/>
            <person name="Ghai R."/>
            <person name="Kavagutti S V."/>
        </authorList>
    </citation>
    <scope>NUCLEOTIDE SEQUENCE</scope>
</reference>
<evidence type="ECO:0000256" key="3">
    <source>
        <dbReference type="ARBA" id="ARBA00022723"/>
    </source>
</evidence>
<accession>A0A6J7X0S5</accession>
<dbReference type="PANTHER" id="PTHR42914">
    <property type="entry name" value="7-CYANO-7-DEAZAGUANINE SYNTHASE"/>
    <property type="match status" value="1"/>
</dbReference>
<keyword evidence="2" id="KW-0436">Ligase</keyword>
<dbReference type="InterPro" id="IPR018317">
    <property type="entry name" value="QueC"/>
</dbReference>
<name>A0A6J7X0S5_9CAUD</name>
<evidence type="ECO:0000256" key="6">
    <source>
        <dbReference type="ARBA" id="ARBA00022840"/>
    </source>
</evidence>
<evidence type="ECO:0000256" key="1">
    <source>
        <dbReference type="ARBA" id="ARBA00005061"/>
    </source>
</evidence>
<evidence type="ECO:0000256" key="9">
    <source>
        <dbReference type="ARBA" id="ARBA00047890"/>
    </source>
</evidence>
<evidence type="ECO:0000313" key="10">
    <source>
        <dbReference type="EMBL" id="CAB5221954.1"/>
    </source>
</evidence>
<evidence type="ECO:0000256" key="5">
    <source>
        <dbReference type="ARBA" id="ARBA00022833"/>
    </source>
</evidence>
<dbReference type="PANTHER" id="PTHR42914:SF1">
    <property type="entry name" value="7-CYANO-7-DEAZAGUANINE SYNTHASE"/>
    <property type="match status" value="1"/>
</dbReference>
<comment type="pathway">
    <text evidence="1">Purine metabolism; 7-cyano-7-deazaguanine biosynthesis.</text>
</comment>
<keyword evidence="6" id="KW-0067">ATP-binding</keyword>
<keyword evidence="3" id="KW-0479">Metal-binding</keyword>
<proteinExistence type="inferred from homology"/>
<dbReference type="CDD" id="cd01995">
    <property type="entry name" value="QueC-like"/>
    <property type="match status" value="1"/>
</dbReference>
<dbReference type="NCBIfam" id="TIGR00364">
    <property type="entry name" value="7-cyano-7-deazaguanine synthase QueC"/>
    <property type="match status" value="1"/>
</dbReference>
<dbReference type="SUPFAM" id="SSF52402">
    <property type="entry name" value="Adenine nucleotide alpha hydrolases-like"/>
    <property type="match status" value="1"/>
</dbReference>
<evidence type="ECO:0000256" key="4">
    <source>
        <dbReference type="ARBA" id="ARBA00022741"/>
    </source>
</evidence>
<dbReference type="Gene3D" id="3.40.50.620">
    <property type="entry name" value="HUPs"/>
    <property type="match status" value="1"/>
</dbReference>
<keyword evidence="4" id="KW-0547">Nucleotide-binding</keyword>
<comment type="similarity">
    <text evidence="7">Belongs to the QueC family.</text>
</comment>
<dbReference type="Pfam" id="PF06508">
    <property type="entry name" value="QueC"/>
    <property type="match status" value="1"/>
</dbReference>
<dbReference type="GO" id="GO:0016874">
    <property type="term" value="F:ligase activity"/>
    <property type="evidence" value="ECO:0007669"/>
    <property type="project" value="UniProtKB-KW"/>
</dbReference>
<evidence type="ECO:0000256" key="8">
    <source>
        <dbReference type="ARBA" id="ARBA00039149"/>
    </source>
</evidence>